<comment type="caution">
    <text evidence="8">The sequence shown here is derived from an EMBL/GenBank/DDBJ whole genome shotgun (WGS) entry which is preliminary data.</text>
</comment>
<reference evidence="8 9" key="1">
    <citation type="journal article" date="2017" name="Antonie Van Leeuwenhoek">
        <title>Phylogenomic resolution of the bacterial genus Pantoea and its relationship with Erwinia and Tatumella.</title>
        <authorList>
            <person name="Palmer M."/>
            <person name="Steenkamp E.T."/>
            <person name="Coetzee M.P."/>
            <person name="Chan W.Y."/>
            <person name="van Zyl E."/>
            <person name="De Maayer P."/>
            <person name="Coutinho T.A."/>
            <person name="Blom J."/>
            <person name="Smits T.H."/>
            <person name="Duffy B."/>
            <person name="Venter S.N."/>
        </authorList>
    </citation>
    <scope>NUCLEOTIDE SEQUENCE [LARGE SCALE GENOMIC DNA]</scope>
    <source>
        <strain evidence="8 9">LMG 24534</strain>
    </source>
</reference>
<dbReference type="EC" id="2.7.7.65" evidence="3"/>
<sequence length="729" mass="80582">MINTFKLSGDFRRSFLREVLVPLVAILLLTFGGAGTGLFIGTSLTNTEARQQQQRMIETSFTQSMNEHLRQLRSLSRWRPLEQHLLDEDAASGWLDENIGNWLFEMFGHQLILVLDQQNQIVRLWRDGQPVTPQKEATLIHDILQNPLVQDRSREDKADYARLAGRTAALAVGNIQRDSDALPRFRLVSLKFLDDGYLASLAERNQLQGLHFSDGSPQPGSGARFLLIAQSGEAVGYLNWVPSRPGAQMLRTIGPSTGLAVLAISLLCLYMVRRLWTSSINLSQSMLKLGASEAQAQHLAFHDVLTGLPNRALVEDRLTQALALATRNDQRVALLLIDLDRFKAINDTYGHHAGDELIVAVAQRLSRMVRASDTVGRIGGDEFIVVMPEVETLSQAQGLAQRIIDQLSQPFTLFGSEVWSGASIGLALAPKDGVDRLELMRKADIALYEAKSGGRGKYRQFERAMDESVRTRQTIAADLRTALQNREGLEVWYQPLMDIGGQQMVGVEALLRWYHPSRGLVVPGEFIAIAEETGLIIPLGEWVLAEACATQQRFPDLMVAVNVSPVQFRATGFVERMTEIVRQHGGDPTRIELEITEGVLIDDEHEARAIIIALRDAGFRIALDDFGTGYSSLNYLSHFPVDKIKIDRSFTQSLGVAENSVAIVESVVRLGHAMGLMVTAEGVETPDQMSALADAGCNQLQGYLFSHAVPVDQLTSLIEASPPHEARQS</sequence>
<dbReference type="Gene3D" id="3.30.70.270">
    <property type="match status" value="1"/>
</dbReference>
<evidence type="ECO:0000259" key="7">
    <source>
        <dbReference type="PROSITE" id="PS50887"/>
    </source>
</evidence>
<keyword evidence="9" id="KW-1185">Reference proteome</keyword>
<evidence type="ECO:0000256" key="3">
    <source>
        <dbReference type="ARBA" id="ARBA00012528"/>
    </source>
</evidence>
<dbReference type="SMART" id="SM00052">
    <property type="entry name" value="EAL"/>
    <property type="match status" value="1"/>
</dbReference>
<evidence type="ECO:0000256" key="2">
    <source>
        <dbReference type="ARBA" id="ARBA00004665"/>
    </source>
</evidence>
<dbReference type="CDD" id="cd01949">
    <property type="entry name" value="GGDEF"/>
    <property type="match status" value="1"/>
</dbReference>
<evidence type="ECO:0000256" key="5">
    <source>
        <dbReference type="SAM" id="Phobius"/>
    </source>
</evidence>
<evidence type="ECO:0000313" key="8">
    <source>
        <dbReference type="EMBL" id="ORM50927.1"/>
    </source>
</evidence>
<dbReference type="FunFam" id="3.30.70.270:FF:000001">
    <property type="entry name" value="Diguanylate cyclase domain protein"/>
    <property type="match status" value="1"/>
</dbReference>
<dbReference type="PANTHER" id="PTHR44757:SF10">
    <property type="entry name" value="MEMBRANE PROTEIN"/>
    <property type="match status" value="1"/>
</dbReference>
<evidence type="ECO:0000256" key="4">
    <source>
        <dbReference type="ARBA" id="ARBA00034247"/>
    </source>
</evidence>
<dbReference type="InterPro" id="IPR035919">
    <property type="entry name" value="EAL_sf"/>
</dbReference>
<dbReference type="CDD" id="cd01948">
    <property type="entry name" value="EAL"/>
    <property type="match status" value="1"/>
</dbReference>
<feature type="transmembrane region" description="Helical" evidence="5">
    <location>
        <begin position="20"/>
        <end position="45"/>
    </location>
</feature>
<dbReference type="NCBIfam" id="TIGR00254">
    <property type="entry name" value="GGDEF"/>
    <property type="match status" value="1"/>
</dbReference>
<organism evidence="8 9">
    <name type="scientific">Pantoea conspicua</name>
    <dbReference type="NCBI Taxonomy" id="472705"/>
    <lineage>
        <taxon>Bacteria</taxon>
        <taxon>Pseudomonadati</taxon>
        <taxon>Pseudomonadota</taxon>
        <taxon>Gammaproteobacteria</taxon>
        <taxon>Enterobacterales</taxon>
        <taxon>Erwiniaceae</taxon>
        <taxon>Pantoea</taxon>
    </lineage>
</organism>
<dbReference type="OrthoDB" id="9804951at2"/>
<dbReference type="Proteomes" id="UP000193933">
    <property type="component" value="Unassembled WGS sequence"/>
</dbReference>
<dbReference type="SUPFAM" id="SSF141868">
    <property type="entry name" value="EAL domain-like"/>
    <property type="match status" value="1"/>
</dbReference>
<dbReference type="Pfam" id="PF00990">
    <property type="entry name" value="GGDEF"/>
    <property type="match status" value="1"/>
</dbReference>
<dbReference type="GO" id="GO:0052621">
    <property type="term" value="F:diguanylate cyclase activity"/>
    <property type="evidence" value="ECO:0007669"/>
    <property type="project" value="UniProtKB-EC"/>
</dbReference>
<feature type="domain" description="EAL" evidence="6">
    <location>
        <begin position="472"/>
        <end position="722"/>
    </location>
</feature>
<proteinExistence type="predicted"/>
<dbReference type="InterPro" id="IPR043128">
    <property type="entry name" value="Rev_trsase/Diguanyl_cyclase"/>
</dbReference>
<dbReference type="Pfam" id="PF05228">
    <property type="entry name" value="CHASE4"/>
    <property type="match status" value="1"/>
</dbReference>
<dbReference type="PROSITE" id="PS50887">
    <property type="entry name" value="GGDEF"/>
    <property type="match status" value="1"/>
</dbReference>
<accession>A0A1X1BS34</accession>
<keyword evidence="5" id="KW-0812">Transmembrane</keyword>
<keyword evidence="5" id="KW-0472">Membrane</keyword>
<feature type="domain" description="GGDEF" evidence="7">
    <location>
        <begin position="330"/>
        <end position="463"/>
    </location>
</feature>
<dbReference type="Gene3D" id="3.20.20.450">
    <property type="entry name" value="EAL domain"/>
    <property type="match status" value="1"/>
</dbReference>
<dbReference type="SUPFAM" id="SSF55073">
    <property type="entry name" value="Nucleotide cyclase"/>
    <property type="match status" value="1"/>
</dbReference>
<dbReference type="InterPro" id="IPR052155">
    <property type="entry name" value="Biofilm_reg_signaling"/>
</dbReference>
<comment type="cofactor">
    <cofactor evidence="1">
        <name>Mg(2+)</name>
        <dbReference type="ChEBI" id="CHEBI:18420"/>
    </cofactor>
</comment>
<evidence type="ECO:0000256" key="1">
    <source>
        <dbReference type="ARBA" id="ARBA00001946"/>
    </source>
</evidence>
<dbReference type="EMBL" id="MLFN01000068">
    <property type="protein sequence ID" value="ORM50927.1"/>
    <property type="molecule type" value="Genomic_DNA"/>
</dbReference>
<dbReference type="PANTHER" id="PTHR44757">
    <property type="entry name" value="DIGUANYLATE CYCLASE DGCP"/>
    <property type="match status" value="1"/>
</dbReference>
<dbReference type="InterPro" id="IPR029787">
    <property type="entry name" value="Nucleotide_cyclase"/>
</dbReference>
<comment type="pathway">
    <text evidence="2">Purine metabolism; 3',5'-cyclic di-GMP biosynthesis.</text>
</comment>
<dbReference type="InterPro" id="IPR001633">
    <property type="entry name" value="EAL_dom"/>
</dbReference>
<evidence type="ECO:0000259" key="6">
    <source>
        <dbReference type="PROSITE" id="PS50883"/>
    </source>
</evidence>
<dbReference type="SMART" id="SM00267">
    <property type="entry name" value="GGDEF"/>
    <property type="match status" value="1"/>
</dbReference>
<dbReference type="InterPro" id="IPR007892">
    <property type="entry name" value="CHASE4"/>
</dbReference>
<dbReference type="Pfam" id="PF00563">
    <property type="entry name" value="EAL"/>
    <property type="match status" value="1"/>
</dbReference>
<keyword evidence="5" id="KW-1133">Transmembrane helix</keyword>
<dbReference type="InterPro" id="IPR000160">
    <property type="entry name" value="GGDEF_dom"/>
</dbReference>
<comment type="catalytic activity">
    <reaction evidence="4">
        <text>2 GTP = 3',3'-c-di-GMP + 2 diphosphate</text>
        <dbReference type="Rhea" id="RHEA:24898"/>
        <dbReference type="ChEBI" id="CHEBI:33019"/>
        <dbReference type="ChEBI" id="CHEBI:37565"/>
        <dbReference type="ChEBI" id="CHEBI:58805"/>
        <dbReference type="EC" id="2.7.7.65"/>
    </reaction>
</comment>
<evidence type="ECO:0000313" key="9">
    <source>
        <dbReference type="Proteomes" id="UP000193933"/>
    </source>
</evidence>
<dbReference type="PROSITE" id="PS50883">
    <property type="entry name" value="EAL"/>
    <property type="match status" value="1"/>
</dbReference>
<name>A0A1X1BS34_9GAMM</name>
<gene>
    <name evidence="8" type="ORF">HA41_17460</name>
</gene>
<dbReference type="AlphaFoldDB" id="A0A1X1BS34"/>
<dbReference type="RefSeq" id="WP_094121885.1">
    <property type="nucleotide sequence ID" value="NZ_MLFN01000068.1"/>
</dbReference>
<protein>
    <recommendedName>
        <fullName evidence="3">diguanylate cyclase</fullName>
        <ecNumber evidence="3">2.7.7.65</ecNumber>
    </recommendedName>
</protein>